<feature type="transmembrane region" description="Helical" evidence="1">
    <location>
        <begin position="20"/>
        <end position="41"/>
    </location>
</feature>
<evidence type="ECO:0000256" key="1">
    <source>
        <dbReference type="SAM" id="Phobius"/>
    </source>
</evidence>
<reference evidence="2" key="1">
    <citation type="submission" date="2020-11" db="EMBL/GenBank/DDBJ databases">
        <title>Sequencing the genomes of 1000 actinobacteria strains.</title>
        <authorList>
            <person name="Klenk H.-P."/>
        </authorList>
    </citation>
    <scope>NUCLEOTIDE SEQUENCE</scope>
    <source>
        <strain evidence="2">DSM 45356</strain>
    </source>
</reference>
<evidence type="ECO:0000313" key="3">
    <source>
        <dbReference type="Proteomes" id="UP000622552"/>
    </source>
</evidence>
<sequence>MTTVSAGRRTTSGYGWPEGLAATLVLAVLALVASGLVDPMLPWTR</sequence>
<keyword evidence="1" id="KW-0472">Membrane</keyword>
<keyword evidence="1" id="KW-0812">Transmembrane</keyword>
<dbReference type="RefSeq" id="WP_197008138.1">
    <property type="nucleotide sequence ID" value="NZ_BONS01000013.1"/>
</dbReference>
<keyword evidence="1" id="KW-1133">Transmembrane helix</keyword>
<comment type="caution">
    <text evidence="2">The sequence shown here is derived from an EMBL/GenBank/DDBJ whole genome shotgun (WGS) entry which is preliminary data.</text>
</comment>
<evidence type="ECO:0000313" key="2">
    <source>
        <dbReference type="EMBL" id="MBG6141758.1"/>
    </source>
</evidence>
<protein>
    <submittedName>
        <fullName evidence="2">Uncharacterized protein</fullName>
    </submittedName>
</protein>
<dbReference type="AlphaFoldDB" id="A0A8J7GQZ7"/>
<accession>A0A8J7GQZ7</accession>
<organism evidence="2 3">
    <name type="scientific">Longispora fulva</name>
    <dbReference type="NCBI Taxonomy" id="619741"/>
    <lineage>
        <taxon>Bacteria</taxon>
        <taxon>Bacillati</taxon>
        <taxon>Actinomycetota</taxon>
        <taxon>Actinomycetes</taxon>
        <taxon>Micromonosporales</taxon>
        <taxon>Micromonosporaceae</taxon>
        <taxon>Longispora</taxon>
    </lineage>
</organism>
<gene>
    <name evidence="2" type="ORF">IW245_007952</name>
</gene>
<proteinExistence type="predicted"/>
<keyword evidence="3" id="KW-1185">Reference proteome</keyword>
<dbReference type="EMBL" id="JADOUF010000001">
    <property type="protein sequence ID" value="MBG6141758.1"/>
    <property type="molecule type" value="Genomic_DNA"/>
</dbReference>
<name>A0A8J7GQZ7_9ACTN</name>
<dbReference type="Proteomes" id="UP000622552">
    <property type="component" value="Unassembled WGS sequence"/>
</dbReference>